<protein>
    <submittedName>
        <fullName evidence="6">MAPEG family protein</fullName>
    </submittedName>
</protein>
<dbReference type="AlphaFoldDB" id="A0A3S0KWF0"/>
<dbReference type="EMBL" id="RXMA01000019">
    <property type="protein sequence ID" value="RTR17436.1"/>
    <property type="molecule type" value="Genomic_DNA"/>
</dbReference>
<dbReference type="InterPro" id="IPR023352">
    <property type="entry name" value="MAPEG-like_dom_sf"/>
</dbReference>
<dbReference type="OrthoDB" id="582367at2"/>
<dbReference type="Gene3D" id="1.20.120.550">
    <property type="entry name" value="Membrane associated eicosanoid/glutathione metabolism-like domain"/>
    <property type="match status" value="1"/>
</dbReference>
<reference evidence="6 7" key="1">
    <citation type="submission" date="2018-12" db="EMBL/GenBank/DDBJ databases">
        <authorList>
            <person name="Yang Y."/>
        </authorList>
    </citation>
    <scope>NUCLEOTIDE SEQUENCE [LARGE SCALE GENOMIC DNA]</scope>
    <source>
        <strain evidence="6 7">L-25-5w-1</strain>
    </source>
</reference>
<evidence type="ECO:0000256" key="3">
    <source>
        <dbReference type="ARBA" id="ARBA00022989"/>
    </source>
</evidence>
<evidence type="ECO:0000313" key="6">
    <source>
        <dbReference type="EMBL" id="RTR17436.1"/>
    </source>
</evidence>
<dbReference type="PANTHER" id="PTHR31004:SF1">
    <property type="entry name" value="TRANSMEMBRANE PROTEIN 79"/>
    <property type="match status" value="1"/>
</dbReference>
<evidence type="ECO:0000256" key="5">
    <source>
        <dbReference type="SAM" id="Phobius"/>
    </source>
</evidence>
<keyword evidence="4 5" id="KW-0472">Membrane</keyword>
<dbReference type="Pfam" id="PF01124">
    <property type="entry name" value="MAPEG"/>
    <property type="match status" value="1"/>
</dbReference>
<evidence type="ECO:0000256" key="4">
    <source>
        <dbReference type="ARBA" id="ARBA00023136"/>
    </source>
</evidence>
<dbReference type="SUPFAM" id="SSF161084">
    <property type="entry name" value="MAPEG domain-like"/>
    <property type="match status" value="1"/>
</dbReference>
<feature type="transmembrane region" description="Helical" evidence="5">
    <location>
        <begin position="104"/>
        <end position="122"/>
    </location>
</feature>
<feature type="transmembrane region" description="Helical" evidence="5">
    <location>
        <begin position="128"/>
        <end position="149"/>
    </location>
</feature>
<sequence length="178" mass="18663">MADENRPSPARPVSSITRIPGLNGAVAVLTAAAFFVFAGRVPLPDPTLDRFAVWAGLALWPAAILFAMVGGVILARGRSRAVNPLTDPESAFQRVNQRVLSNSVEQALVFLPALAALVALSPPGELGVARLAVGLFCLGRLLFWGGYLVHPLWRAPGMAMTLATNVTVLGLALSKSVA</sequence>
<keyword evidence="2 5" id="KW-0812">Transmembrane</keyword>
<name>A0A3S0KWF0_9PROT</name>
<dbReference type="GO" id="GO:0045055">
    <property type="term" value="P:regulated exocytosis"/>
    <property type="evidence" value="ECO:0007669"/>
    <property type="project" value="TreeGrafter"/>
</dbReference>
<evidence type="ECO:0000256" key="2">
    <source>
        <dbReference type="ARBA" id="ARBA00022692"/>
    </source>
</evidence>
<feature type="transmembrane region" description="Helical" evidence="5">
    <location>
        <begin position="21"/>
        <end position="39"/>
    </location>
</feature>
<proteinExistence type="predicted"/>
<evidence type="ECO:0000313" key="7">
    <source>
        <dbReference type="Proteomes" id="UP000277007"/>
    </source>
</evidence>
<dbReference type="RefSeq" id="WP_126618100.1">
    <property type="nucleotide sequence ID" value="NZ_JBHUCY010000031.1"/>
</dbReference>
<accession>A0A3S0KWF0</accession>
<dbReference type="PANTHER" id="PTHR31004">
    <property type="entry name" value="TRANSMEMBRANE PROTEIN 79"/>
    <property type="match status" value="1"/>
</dbReference>
<dbReference type="GO" id="GO:0005765">
    <property type="term" value="C:lysosomal membrane"/>
    <property type="evidence" value="ECO:0007669"/>
    <property type="project" value="TreeGrafter"/>
</dbReference>
<comment type="subcellular location">
    <subcellularLocation>
        <location evidence="1">Membrane</location>
    </subcellularLocation>
</comment>
<gene>
    <name evidence="6" type="ORF">EJ903_18245</name>
</gene>
<dbReference type="Proteomes" id="UP000277007">
    <property type="component" value="Unassembled WGS sequence"/>
</dbReference>
<feature type="transmembrane region" description="Helical" evidence="5">
    <location>
        <begin position="51"/>
        <end position="75"/>
    </location>
</feature>
<keyword evidence="7" id="KW-1185">Reference proteome</keyword>
<dbReference type="InterPro" id="IPR001129">
    <property type="entry name" value="Membr-assoc_MAPEG"/>
</dbReference>
<keyword evidence="3 5" id="KW-1133">Transmembrane helix</keyword>
<comment type="caution">
    <text evidence="6">The sequence shown here is derived from an EMBL/GenBank/DDBJ whole genome shotgun (WGS) entry which is preliminary data.</text>
</comment>
<evidence type="ECO:0000256" key="1">
    <source>
        <dbReference type="ARBA" id="ARBA00004370"/>
    </source>
</evidence>
<organism evidence="6 7">
    <name type="scientific">Azospirillum griseum</name>
    <dbReference type="NCBI Taxonomy" id="2496639"/>
    <lineage>
        <taxon>Bacteria</taxon>
        <taxon>Pseudomonadati</taxon>
        <taxon>Pseudomonadota</taxon>
        <taxon>Alphaproteobacteria</taxon>
        <taxon>Rhodospirillales</taxon>
        <taxon>Azospirillaceae</taxon>
        <taxon>Azospirillum</taxon>
    </lineage>
</organism>